<sequence>MIPRQTTLRDTGIDFYGTTIIEDNHGWYFVDKDVVKLLGRPFMTQVYFMPFEGNS</sequence>
<protein>
    <submittedName>
        <fullName evidence="1">Uncharacterized protein</fullName>
    </submittedName>
</protein>
<name>A0A0F9FRS0_9ZZZZ</name>
<reference evidence="1" key="1">
    <citation type="journal article" date="2015" name="Nature">
        <title>Complex archaea that bridge the gap between prokaryotes and eukaryotes.</title>
        <authorList>
            <person name="Spang A."/>
            <person name="Saw J.H."/>
            <person name="Jorgensen S.L."/>
            <person name="Zaremba-Niedzwiedzka K."/>
            <person name="Martijn J."/>
            <person name="Lind A.E."/>
            <person name="van Eijk R."/>
            <person name="Schleper C."/>
            <person name="Guy L."/>
            <person name="Ettema T.J."/>
        </authorList>
    </citation>
    <scope>NUCLEOTIDE SEQUENCE</scope>
</reference>
<evidence type="ECO:0000313" key="1">
    <source>
        <dbReference type="EMBL" id="KKL89224.1"/>
    </source>
</evidence>
<gene>
    <name evidence="1" type="ORF">LCGC14_1916830</name>
</gene>
<accession>A0A0F9FRS0</accession>
<dbReference type="AlphaFoldDB" id="A0A0F9FRS0"/>
<comment type="caution">
    <text evidence="1">The sequence shown here is derived from an EMBL/GenBank/DDBJ whole genome shotgun (WGS) entry which is preliminary data.</text>
</comment>
<proteinExistence type="predicted"/>
<organism evidence="1">
    <name type="scientific">marine sediment metagenome</name>
    <dbReference type="NCBI Taxonomy" id="412755"/>
    <lineage>
        <taxon>unclassified sequences</taxon>
        <taxon>metagenomes</taxon>
        <taxon>ecological metagenomes</taxon>
    </lineage>
</organism>
<dbReference type="EMBL" id="LAZR01020346">
    <property type="protein sequence ID" value="KKL89224.1"/>
    <property type="molecule type" value="Genomic_DNA"/>
</dbReference>